<dbReference type="Proteomes" id="UP001163321">
    <property type="component" value="Chromosome 6"/>
</dbReference>
<keyword evidence="2" id="KW-1185">Reference proteome</keyword>
<sequence length="84" mass="9853">MGLLRLMSTPSLSSVKNQSEIHRQKRDCQENLAADMRFYTINPRVYHIVLFLCNIRQSKFAAARPNSKVAPYKNHSYYPFLTLY</sequence>
<name>A0ACC0VWV1_9STRA</name>
<organism evidence="1 2">
    <name type="scientific">Peronosclerospora sorghi</name>
    <dbReference type="NCBI Taxonomy" id="230839"/>
    <lineage>
        <taxon>Eukaryota</taxon>
        <taxon>Sar</taxon>
        <taxon>Stramenopiles</taxon>
        <taxon>Oomycota</taxon>
        <taxon>Peronosporomycetes</taxon>
        <taxon>Peronosporales</taxon>
        <taxon>Peronosporaceae</taxon>
        <taxon>Peronosclerospora</taxon>
    </lineage>
</organism>
<dbReference type="EMBL" id="CM047585">
    <property type="protein sequence ID" value="KAI9910384.1"/>
    <property type="molecule type" value="Genomic_DNA"/>
</dbReference>
<accession>A0ACC0VWV1</accession>
<evidence type="ECO:0000313" key="1">
    <source>
        <dbReference type="EMBL" id="KAI9910384.1"/>
    </source>
</evidence>
<evidence type="ECO:0000313" key="2">
    <source>
        <dbReference type="Proteomes" id="UP001163321"/>
    </source>
</evidence>
<comment type="caution">
    <text evidence="1">The sequence shown here is derived from an EMBL/GenBank/DDBJ whole genome shotgun (WGS) entry which is preliminary data.</text>
</comment>
<gene>
    <name evidence="1" type="ORF">PsorP6_011093</name>
</gene>
<proteinExistence type="predicted"/>
<protein>
    <submittedName>
        <fullName evidence="1">Uncharacterized protein</fullName>
    </submittedName>
</protein>
<reference evidence="1 2" key="1">
    <citation type="journal article" date="2022" name="bioRxiv">
        <title>The genome of the oomycete Peronosclerospora sorghi, a cosmopolitan pathogen of maize and sorghum, is inflated with dispersed pseudogenes.</title>
        <authorList>
            <person name="Fletcher K."/>
            <person name="Martin F."/>
            <person name="Isakeit T."/>
            <person name="Cavanaugh K."/>
            <person name="Magill C."/>
            <person name="Michelmore R."/>
        </authorList>
    </citation>
    <scope>NUCLEOTIDE SEQUENCE [LARGE SCALE GENOMIC DNA]</scope>
    <source>
        <strain evidence="1">P6</strain>
    </source>
</reference>